<feature type="transmembrane region" description="Helical" evidence="1">
    <location>
        <begin position="123"/>
        <end position="146"/>
    </location>
</feature>
<keyword evidence="3" id="KW-1185">Reference proteome</keyword>
<feature type="transmembrane region" description="Helical" evidence="1">
    <location>
        <begin position="55"/>
        <end position="75"/>
    </location>
</feature>
<feature type="transmembrane region" description="Helical" evidence="1">
    <location>
        <begin position="96"/>
        <end position="117"/>
    </location>
</feature>
<feature type="transmembrane region" description="Helical" evidence="1">
    <location>
        <begin position="26"/>
        <end position="49"/>
    </location>
</feature>
<evidence type="ECO:0000313" key="3">
    <source>
        <dbReference type="Proteomes" id="UP000465241"/>
    </source>
</evidence>
<dbReference type="Pfam" id="PF07077">
    <property type="entry name" value="DUF1345"/>
    <property type="match status" value="1"/>
</dbReference>
<dbReference type="InterPro" id="IPR009781">
    <property type="entry name" value="DUF1345"/>
</dbReference>
<keyword evidence="1" id="KW-1133">Transmembrane helix</keyword>
<name>A0A7I9WVW1_9MYCO</name>
<keyword evidence="1" id="KW-0812">Transmembrane</keyword>
<feature type="transmembrane region" description="Helical" evidence="1">
    <location>
        <begin position="203"/>
        <end position="227"/>
    </location>
</feature>
<protein>
    <recommendedName>
        <fullName evidence="4">DUF1345 domain-containing protein</fullName>
    </recommendedName>
</protein>
<dbReference type="EMBL" id="BLKT01000003">
    <property type="protein sequence ID" value="GFG61520.1"/>
    <property type="molecule type" value="Genomic_DNA"/>
</dbReference>
<evidence type="ECO:0000313" key="2">
    <source>
        <dbReference type="EMBL" id="GFG61520.1"/>
    </source>
</evidence>
<comment type="caution">
    <text evidence="2">The sequence shown here is derived from an EMBL/GenBank/DDBJ whole genome shotgun (WGS) entry which is preliminary data.</text>
</comment>
<sequence>MTPSIRPFCLTADVARFSALHAGGPAAARLAGAAAGGVTAAAIVVATAGAPYAPAAGWVVTASIYLSWTWLLVGRMGAAATERHARHAHEEDATRGFTHVTVVLASVASLGGVGYLLTSGGDVAAAVLGIASVAASWFAVHTVFMLRYARLYYTSGGGIDFNADEAPAYADFAYLAFTLGMTYQVSDTALRSRVIRATALRHALLSFLLGAVILAMTLNLVVGLAALG</sequence>
<keyword evidence="1" id="KW-0472">Membrane</keyword>
<evidence type="ECO:0000256" key="1">
    <source>
        <dbReference type="SAM" id="Phobius"/>
    </source>
</evidence>
<reference evidence="2 3" key="1">
    <citation type="journal article" date="2019" name="Emerg. Microbes Infect.">
        <title>Comprehensive subspecies identification of 175 nontuberculous mycobacteria species based on 7547 genomic profiles.</title>
        <authorList>
            <person name="Matsumoto Y."/>
            <person name="Kinjo T."/>
            <person name="Motooka D."/>
            <person name="Nabeya D."/>
            <person name="Jung N."/>
            <person name="Uechi K."/>
            <person name="Horii T."/>
            <person name="Iida T."/>
            <person name="Fujita J."/>
            <person name="Nakamura S."/>
        </authorList>
    </citation>
    <scope>NUCLEOTIDE SEQUENCE [LARGE SCALE GENOMIC DNA]</scope>
    <source>
        <strain evidence="2 3">JCM 13392</strain>
    </source>
</reference>
<organism evidence="2 3">
    <name type="scientific">Mycolicibacterium murale</name>
    <dbReference type="NCBI Taxonomy" id="182220"/>
    <lineage>
        <taxon>Bacteria</taxon>
        <taxon>Bacillati</taxon>
        <taxon>Actinomycetota</taxon>
        <taxon>Actinomycetes</taxon>
        <taxon>Mycobacteriales</taxon>
        <taxon>Mycobacteriaceae</taxon>
        <taxon>Mycolicibacterium</taxon>
    </lineage>
</organism>
<accession>A0A7I9WVW1</accession>
<gene>
    <name evidence="2" type="ORF">MMUR_56560</name>
</gene>
<proteinExistence type="predicted"/>
<dbReference type="Proteomes" id="UP000465241">
    <property type="component" value="Unassembled WGS sequence"/>
</dbReference>
<dbReference type="AlphaFoldDB" id="A0A7I9WVW1"/>
<evidence type="ECO:0008006" key="4">
    <source>
        <dbReference type="Google" id="ProtNLM"/>
    </source>
</evidence>